<dbReference type="Gene3D" id="3.40.190.10">
    <property type="entry name" value="Periplasmic binding protein-like II"/>
    <property type="match status" value="1"/>
</dbReference>
<dbReference type="AlphaFoldDB" id="X1Q4B2"/>
<dbReference type="Pfam" id="PF09084">
    <property type="entry name" value="NMT1"/>
    <property type="match status" value="1"/>
</dbReference>
<protein>
    <recommendedName>
        <fullName evidence="1">SsuA/THI5-like domain-containing protein</fullName>
    </recommendedName>
</protein>
<evidence type="ECO:0000259" key="1">
    <source>
        <dbReference type="Pfam" id="PF09084"/>
    </source>
</evidence>
<dbReference type="SUPFAM" id="SSF53850">
    <property type="entry name" value="Periplasmic binding protein-like II"/>
    <property type="match status" value="1"/>
</dbReference>
<gene>
    <name evidence="2" type="ORF">S06H3_41602</name>
</gene>
<dbReference type="InterPro" id="IPR015168">
    <property type="entry name" value="SsuA/THI5"/>
</dbReference>
<comment type="caution">
    <text evidence="2">The sequence shown here is derived from an EMBL/GenBank/DDBJ whole genome shotgun (WGS) entry which is preliminary data.</text>
</comment>
<proteinExistence type="predicted"/>
<organism evidence="2">
    <name type="scientific">marine sediment metagenome</name>
    <dbReference type="NCBI Taxonomy" id="412755"/>
    <lineage>
        <taxon>unclassified sequences</taxon>
        <taxon>metagenomes</taxon>
        <taxon>ecological metagenomes</taxon>
    </lineage>
</organism>
<reference evidence="2" key="1">
    <citation type="journal article" date="2014" name="Front. Microbiol.">
        <title>High frequency of phylogenetically diverse reductive dehalogenase-homologous genes in deep subseafloor sedimentary metagenomes.</title>
        <authorList>
            <person name="Kawai M."/>
            <person name="Futagami T."/>
            <person name="Toyoda A."/>
            <person name="Takaki Y."/>
            <person name="Nishi S."/>
            <person name="Hori S."/>
            <person name="Arai W."/>
            <person name="Tsubouchi T."/>
            <person name="Morono Y."/>
            <person name="Uchiyama I."/>
            <person name="Ito T."/>
            <person name="Fujiyama A."/>
            <person name="Inagaki F."/>
            <person name="Takami H."/>
        </authorList>
    </citation>
    <scope>NUCLEOTIDE SEQUENCE</scope>
    <source>
        <strain evidence="2">Expedition CK06-06</strain>
    </source>
</reference>
<feature type="domain" description="SsuA/THI5-like" evidence="1">
    <location>
        <begin position="14"/>
        <end position="36"/>
    </location>
</feature>
<name>X1Q4B2_9ZZZZ</name>
<evidence type="ECO:0000313" key="2">
    <source>
        <dbReference type="EMBL" id="GAI45925.1"/>
    </source>
</evidence>
<dbReference type="EMBL" id="BARV01025659">
    <property type="protein sequence ID" value="GAI45925.1"/>
    <property type="molecule type" value="Genomic_DNA"/>
</dbReference>
<sequence length="42" mass="4861">MAEIKVGVSDWPGWVAWYVAEQKGFFKKHGADVKLVWFANYT</sequence>
<accession>X1Q4B2</accession>
<feature type="non-terminal residue" evidence="2">
    <location>
        <position position="42"/>
    </location>
</feature>